<evidence type="ECO:0000313" key="1">
    <source>
        <dbReference type="EMBL" id="GAG26084.1"/>
    </source>
</evidence>
<proteinExistence type="predicted"/>
<dbReference type="Gene3D" id="3.40.50.150">
    <property type="entry name" value="Vaccinia Virus protein VP39"/>
    <property type="match status" value="1"/>
</dbReference>
<gene>
    <name evidence="1" type="ORF">S01H1_55550</name>
</gene>
<dbReference type="InterPro" id="IPR029063">
    <property type="entry name" value="SAM-dependent_MTases_sf"/>
</dbReference>
<protein>
    <recommendedName>
        <fullName evidence="2">Class I SAM-dependent methyltransferase</fullName>
    </recommendedName>
</protein>
<comment type="caution">
    <text evidence="1">The sequence shown here is derived from an EMBL/GenBank/DDBJ whole genome shotgun (WGS) entry which is preliminary data.</text>
</comment>
<organism evidence="1">
    <name type="scientific">marine sediment metagenome</name>
    <dbReference type="NCBI Taxonomy" id="412755"/>
    <lineage>
        <taxon>unclassified sequences</taxon>
        <taxon>metagenomes</taxon>
        <taxon>ecological metagenomes</taxon>
    </lineage>
</organism>
<reference evidence="1" key="1">
    <citation type="journal article" date="2014" name="Front. Microbiol.">
        <title>High frequency of phylogenetically diverse reductive dehalogenase-homologous genes in deep subseafloor sedimentary metagenomes.</title>
        <authorList>
            <person name="Kawai M."/>
            <person name="Futagami T."/>
            <person name="Toyoda A."/>
            <person name="Takaki Y."/>
            <person name="Nishi S."/>
            <person name="Hori S."/>
            <person name="Arai W."/>
            <person name="Tsubouchi T."/>
            <person name="Morono Y."/>
            <person name="Uchiyama I."/>
            <person name="Ito T."/>
            <person name="Fujiyama A."/>
            <person name="Inagaki F."/>
            <person name="Takami H."/>
        </authorList>
    </citation>
    <scope>NUCLEOTIDE SEQUENCE</scope>
    <source>
        <strain evidence="1">Expedition CK06-06</strain>
    </source>
</reference>
<dbReference type="EMBL" id="BARS01036118">
    <property type="protein sequence ID" value="GAG26084.1"/>
    <property type="molecule type" value="Genomic_DNA"/>
</dbReference>
<evidence type="ECO:0008006" key="2">
    <source>
        <dbReference type="Google" id="ProtNLM"/>
    </source>
</evidence>
<accession>X0W5D1</accession>
<sequence length="160" mass="18295">FVEAYFHNRGIVTPIVVEIGLMHNVQKGFYEELLNAEHIGIDINPNCAPDILGDSHEIGTRKKLQRLLHGREIDLLFIDANHSYKSVAREYELFAPLTKHIIVFHDIVATVNSEVSAFWAWVLKENEHMAMTFIKYNSTVSVEENKFIEMGLGLIIKDDS</sequence>
<dbReference type="SUPFAM" id="SSF53335">
    <property type="entry name" value="S-adenosyl-L-methionine-dependent methyltransferases"/>
    <property type="match status" value="1"/>
</dbReference>
<dbReference type="AlphaFoldDB" id="X0W5D1"/>
<name>X0W5D1_9ZZZZ</name>
<dbReference type="Pfam" id="PF13578">
    <property type="entry name" value="Methyltransf_24"/>
    <property type="match status" value="1"/>
</dbReference>
<feature type="non-terminal residue" evidence="1">
    <location>
        <position position="1"/>
    </location>
</feature>